<proteinExistence type="predicted"/>
<evidence type="ECO:0000313" key="2">
    <source>
        <dbReference type="EMBL" id="GAA2203698.1"/>
    </source>
</evidence>
<dbReference type="Proteomes" id="UP001500432">
    <property type="component" value="Unassembled WGS sequence"/>
</dbReference>
<feature type="transmembrane region" description="Helical" evidence="1">
    <location>
        <begin position="37"/>
        <end position="57"/>
    </location>
</feature>
<dbReference type="Pfam" id="PF12679">
    <property type="entry name" value="ABC2_membrane_2"/>
    <property type="match status" value="1"/>
</dbReference>
<dbReference type="PANTHER" id="PTHR37305">
    <property type="entry name" value="INTEGRAL MEMBRANE PROTEIN-RELATED"/>
    <property type="match status" value="1"/>
</dbReference>
<comment type="caution">
    <text evidence="2">The sequence shown here is derived from an EMBL/GenBank/DDBJ whole genome shotgun (WGS) entry which is preliminary data.</text>
</comment>
<organism evidence="2 3">
    <name type="scientific">Sinomonas flava</name>
    <dbReference type="NCBI Taxonomy" id="496857"/>
    <lineage>
        <taxon>Bacteria</taxon>
        <taxon>Bacillati</taxon>
        <taxon>Actinomycetota</taxon>
        <taxon>Actinomycetes</taxon>
        <taxon>Micrococcales</taxon>
        <taxon>Micrococcaceae</taxon>
        <taxon>Sinomonas</taxon>
    </lineage>
</organism>
<feature type="transmembrane region" description="Helical" evidence="1">
    <location>
        <begin position="263"/>
        <end position="281"/>
    </location>
</feature>
<name>A0ABN3C399_9MICC</name>
<feature type="transmembrane region" description="Helical" evidence="1">
    <location>
        <begin position="77"/>
        <end position="100"/>
    </location>
</feature>
<gene>
    <name evidence="2" type="ORF">GCM10009849_37090</name>
</gene>
<feature type="transmembrane region" description="Helical" evidence="1">
    <location>
        <begin position="207"/>
        <end position="228"/>
    </location>
</feature>
<dbReference type="RefSeq" id="WP_344301342.1">
    <property type="nucleotide sequence ID" value="NZ_BAAAQW010000016.1"/>
</dbReference>
<keyword evidence="1" id="KW-0812">Transmembrane</keyword>
<sequence length="288" mass="29716">MSRAEAAPRGTAASPAVHTARLLGSELRVLFGRWRTWTMLAALAAVPVLIGLAVRFAPGRPPSGRGPAFLDQITDNGLFAGVVGLVVCTPLFLPLTVSVVSGDAVAGEASLGTLRYLLVAPVGRVRLLVVKYLSAAVFCAAAALAVVLGGAVIGALLFPLGQATLLSGAQVGAAEAFGRLLLMAAYVTVSLLGLAAIGLFASTLTSVPVGAMAATAVLAVVSQILGALDQLEWLHPWLFTNQWLGLADLLREPISWDSFGQNAWLQAGYVALFGALAYGRFATKDILA</sequence>
<evidence type="ECO:0000256" key="1">
    <source>
        <dbReference type="SAM" id="Phobius"/>
    </source>
</evidence>
<reference evidence="2 3" key="1">
    <citation type="journal article" date="2019" name="Int. J. Syst. Evol. Microbiol.">
        <title>The Global Catalogue of Microorganisms (GCM) 10K type strain sequencing project: providing services to taxonomists for standard genome sequencing and annotation.</title>
        <authorList>
            <consortium name="The Broad Institute Genomics Platform"/>
            <consortium name="The Broad Institute Genome Sequencing Center for Infectious Disease"/>
            <person name="Wu L."/>
            <person name="Ma J."/>
        </authorList>
    </citation>
    <scope>NUCLEOTIDE SEQUENCE [LARGE SCALE GENOMIC DNA]</scope>
    <source>
        <strain evidence="2 3">JCM 16034</strain>
    </source>
</reference>
<dbReference type="PANTHER" id="PTHR37305:SF1">
    <property type="entry name" value="MEMBRANE PROTEIN"/>
    <property type="match status" value="1"/>
</dbReference>
<evidence type="ECO:0000313" key="3">
    <source>
        <dbReference type="Proteomes" id="UP001500432"/>
    </source>
</evidence>
<feature type="transmembrane region" description="Helical" evidence="1">
    <location>
        <begin position="132"/>
        <end position="160"/>
    </location>
</feature>
<feature type="transmembrane region" description="Helical" evidence="1">
    <location>
        <begin position="180"/>
        <end position="200"/>
    </location>
</feature>
<accession>A0ABN3C399</accession>
<dbReference type="EMBL" id="BAAAQW010000016">
    <property type="protein sequence ID" value="GAA2203698.1"/>
    <property type="molecule type" value="Genomic_DNA"/>
</dbReference>
<protein>
    <submittedName>
        <fullName evidence="2">ABC transporter permease</fullName>
    </submittedName>
</protein>
<keyword evidence="1" id="KW-0472">Membrane</keyword>
<keyword evidence="3" id="KW-1185">Reference proteome</keyword>
<keyword evidence="1" id="KW-1133">Transmembrane helix</keyword>